<keyword evidence="2" id="KW-1185">Reference proteome</keyword>
<accession>A0A9W8WQB2</accession>
<protein>
    <submittedName>
        <fullName evidence="1">Uncharacterized protein</fullName>
    </submittedName>
</protein>
<dbReference type="AlphaFoldDB" id="A0A9W8WQB2"/>
<proteinExistence type="predicted"/>
<name>A0A9W8WQB2_9PLEO</name>
<gene>
    <name evidence="1" type="ORF">N0V87_010427</name>
</gene>
<dbReference type="Proteomes" id="UP001140562">
    <property type="component" value="Unassembled WGS sequence"/>
</dbReference>
<comment type="caution">
    <text evidence="1">The sequence shown here is derived from an EMBL/GenBank/DDBJ whole genome shotgun (WGS) entry which is preliminary data.</text>
</comment>
<sequence length="101" mass="11459">MAICTLFLAEGGINWSYKHLGAMQYWAHDDWDYKNGYLKFVTDPLCSTDTNAFVISSLETVKALGTRVLPHKERSQTRGSIETLPKEIMDQIVNCFPMDAI</sequence>
<organism evidence="1 2">
    <name type="scientific">Didymella glomerata</name>
    <dbReference type="NCBI Taxonomy" id="749621"/>
    <lineage>
        <taxon>Eukaryota</taxon>
        <taxon>Fungi</taxon>
        <taxon>Dikarya</taxon>
        <taxon>Ascomycota</taxon>
        <taxon>Pezizomycotina</taxon>
        <taxon>Dothideomycetes</taxon>
        <taxon>Pleosporomycetidae</taxon>
        <taxon>Pleosporales</taxon>
        <taxon>Pleosporineae</taxon>
        <taxon>Didymellaceae</taxon>
        <taxon>Didymella</taxon>
    </lineage>
</organism>
<dbReference type="OrthoDB" id="3932329at2759"/>
<evidence type="ECO:0000313" key="2">
    <source>
        <dbReference type="Proteomes" id="UP001140562"/>
    </source>
</evidence>
<evidence type="ECO:0000313" key="1">
    <source>
        <dbReference type="EMBL" id="KAJ4329952.1"/>
    </source>
</evidence>
<reference evidence="1" key="1">
    <citation type="submission" date="2022-10" db="EMBL/GenBank/DDBJ databases">
        <title>Tapping the CABI collections for fungal endophytes: first genome assemblies for Collariella, Neodidymelliopsis, Ascochyta clinopodiicola, Didymella pomorum, Didymosphaeria variabile, Neocosmospora piperis and Neocucurbitaria cava.</title>
        <authorList>
            <person name="Hill R."/>
        </authorList>
    </citation>
    <scope>NUCLEOTIDE SEQUENCE</scope>
    <source>
        <strain evidence="1">IMI 360193</strain>
    </source>
</reference>
<dbReference type="EMBL" id="JAPEUV010000243">
    <property type="protein sequence ID" value="KAJ4329952.1"/>
    <property type="molecule type" value="Genomic_DNA"/>
</dbReference>